<evidence type="ECO:0000259" key="1">
    <source>
        <dbReference type="Pfam" id="PF13401"/>
    </source>
</evidence>
<name>A0A150RZ95_SORCE</name>
<proteinExistence type="predicted"/>
<reference evidence="2 3" key="1">
    <citation type="submission" date="2014-02" db="EMBL/GenBank/DDBJ databases">
        <title>The small core and large imbalanced accessory genome model reveals a collaborative survival strategy of Sorangium cellulosum strains in nature.</title>
        <authorList>
            <person name="Han K."/>
            <person name="Peng R."/>
            <person name="Blom J."/>
            <person name="Li Y.-Z."/>
        </authorList>
    </citation>
    <scope>NUCLEOTIDE SEQUENCE [LARGE SCALE GENOMIC DNA]</scope>
    <source>
        <strain evidence="2 3">So0011-07</strain>
    </source>
</reference>
<evidence type="ECO:0000313" key="2">
    <source>
        <dbReference type="EMBL" id="KYF85519.1"/>
    </source>
</evidence>
<organism evidence="2 3">
    <name type="scientific">Sorangium cellulosum</name>
    <name type="common">Polyangium cellulosum</name>
    <dbReference type="NCBI Taxonomy" id="56"/>
    <lineage>
        <taxon>Bacteria</taxon>
        <taxon>Pseudomonadati</taxon>
        <taxon>Myxococcota</taxon>
        <taxon>Polyangia</taxon>
        <taxon>Polyangiales</taxon>
        <taxon>Polyangiaceae</taxon>
        <taxon>Sorangium</taxon>
    </lineage>
</organism>
<dbReference type="Pfam" id="PF13401">
    <property type="entry name" value="AAA_22"/>
    <property type="match status" value="1"/>
</dbReference>
<protein>
    <submittedName>
        <fullName evidence="2">AAA family ATPase</fullName>
    </submittedName>
</protein>
<dbReference type="EMBL" id="JEMB01001686">
    <property type="protein sequence ID" value="KYF85519.1"/>
    <property type="molecule type" value="Genomic_DNA"/>
</dbReference>
<dbReference type="GO" id="GO:0016887">
    <property type="term" value="F:ATP hydrolysis activity"/>
    <property type="evidence" value="ECO:0007669"/>
    <property type="project" value="InterPro"/>
</dbReference>
<sequence>MSRRFNTAGPCRPDLHYMIPAAQRLPEAPLLVEQASYFVLHAPRQTGKTTTLRALAEELTASGRHAALHFSCETGETAGDDYAAAQRAILDSIRKRAEQALPPELRPPPFPSASDTGLLVGALGAWAEACPRPLALFFDEIDALRGQGLLSVLRQLRAGFPERPDHFPASVILCGLRDVRDYKAQSGGDPSRLGTSSPFNVKVESIRLGDFTQDEVRALYGQHAAETGQQFTDGAIARAVELTGGQPWLVNAVGREIVEKMQVPPVEAITAAHVEEAKERLILARATHLDSLVARLLEPRVRRVLEPLLEGGFAGGDTYDDDASYVRDLGLVAPDRPLRIANPIYREVIVRVLASPAEDAIAVDPRAFVRADGRFDIERLLREFAAFWREHGAVLAGRMPYNEVAPQLVLMAYLERVVNGGGHVDREYGVGRGRIDLLVRWPHTGEDGKRAWQREAIELKVWRAGEKDPLPKALAQLDAYLDGLSLPTGVAVIFDRRPAADPESCTRFEEALTPSGRRVTVLRA</sequence>
<evidence type="ECO:0000313" key="3">
    <source>
        <dbReference type="Proteomes" id="UP000075635"/>
    </source>
</evidence>
<dbReference type="Gene3D" id="3.40.50.300">
    <property type="entry name" value="P-loop containing nucleotide triphosphate hydrolases"/>
    <property type="match status" value="1"/>
</dbReference>
<accession>A0A150RZ95</accession>
<dbReference type="AlphaFoldDB" id="A0A150RZ95"/>
<dbReference type="SUPFAM" id="SSF52540">
    <property type="entry name" value="P-loop containing nucleoside triphosphate hydrolases"/>
    <property type="match status" value="1"/>
</dbReference>
<dbReference type="InterPro" id="IPR049945">
    <property type="entry name" value="AAA_22"/>
</dbReference>
<feature type="domain" description="ORC1/DEAH AAA+ ATPase" evidence="1">
    <location>
        <begin position="34"/>
        <end position="181"/>
    </location>
</feature>
<dbReference type="Proteomes" id="UP000075635">
    <property type="component" value="Unassembled WGS sequence"/>
</dbReference>
<gene>
    <name evidence="2" type="ORF">BE17_43325</name>
</gene>
<dbReference type="InterPro" id="IPR027417">
    <property type="entry name" value="P-loop_NTPase"/>
</dbReference>
<comment type="caution">
    <text evidence="2">The sequence shown here is derived from an EMBL/GenBank/DDBJ whole genome shotgun (WGS) entry which is preliminary data.</text>
</comment>